<evidence type="ECO:0000313" key="3">
    <source>
        <dbReference type="Proteomes" id="UP000245712"/>
    </source>
</evidence>
<comment type="caution">
    <text evidence="2">The sequence shown here is derived from an EMBL/GenBank/DDBJ whole genome shotgun (WGS) entry which is preliminary data.</text>
</comment>
<gene>
    <name evidence="2" type="ORF">C7402_102284</name>
</gene>
<organism evidence="2 3">
    <name type="scientific">Paraburkholderia unamae</name>
    <dbReference type="NCBI Taxonomy" id="219649"/>
    <lineage>
        <taxon>Bacteria</taxon>
        <taxon>Pseudomonadati</taxon>
        <taxon>Pseudomonadota</taxon>
        <taxon>Betaproteobacteria</taxon>
        <taxon>Burkholderiales</taxon>
        <taxon>Burkholderiaceae</taxon>
        <taxon>Paraburkholderia</taxon>
    </lineage>
</organism>
<proteinExistence type="predicted"/>
<accession>A0ABX5KTV2</accession>
<evidence type="ECO:0000256" key="1">
    <source>
        <dbReference type="SAM" id="MobiDB-lite"/>
    </source>
</evidence>
<sequence>MHLPQHQQMLREAGKHGGIAAVMKIIEQENSAALHVETGERETLSQRVFLHQPARDIPMKGFVKHVDWAKVEAATRLAQRASGTSAASNSSENTNEACELAADIV</sequence>
<protein>
    <submittedName>
        <fullName evidence="2">Uncharacterized protein</fullName>
    </submittedName>
</protein>
<keyword evidence="3" id="KW-1185">Reference proteome</keyword>
<dbReference type="RefSeq" id="WP_116609859.1">
    <property type="nucleotide sequence ID" value="NZ_QEOB01000002.1"/>
</dbReference>
<feature type="region of interest" description="Disordered" evidence="1">
    <location>
        <begin position="80"/>
        <end position="105"/>
    </location>
</feature>
<reference evidence="2 3" key="1">
    <citation type="submission" date="2018-05" db="EMBL/GenBank/DDBJ databases">
        <title>Genomic Encyclopedia of Type Strains, Phase IV (KMG-V): Genome sequencing to study the core and pangenomes of soil and plant-associated prokaryotes.</title>
        <authorList>
            <person name="Whitman W."/>
        </authorList>
    </citation>
    <scope>NUCLEOTIDE SEQUENCE [LARGE SCALE GENOMIC DNA]</scope>
    <source>
        <strain evidence="2 3">SCZa-39</strain>
    </source>
</reference>
<feature type="compositionally biased region" description="Low complexity" evidence="1">
    <location>
        <begin position="81"/>
        <end position="97"/>
    </location>
</feature>
<name>A0ABX5KTV2_9BURK</name>
<evidence type="ECO:0000313" key="2">
    <source>
        <dbReference type="EMBL" id="PVX86448.1"/>
    </source>
</evidence>
<dbReference type="Proteomes" id="UP000245712">
    <property type="component" value="Unassembled WGS sequence"/>
</dbReference>
<dbReference type="EMBL" id="QEOB01000002">
    <property type="protein sequence ID" value="PVX86448.1"/>
    <property type="molecule type" value="Genomic_DNA"/>
</dbReference>